<sequence length="189" mass="19237">MMRPREIAHYVRGLVSRAVVRGTSDTGETQTADVTTHAYADRDGIEIVQPFGLASRPRSGGLMVVLAVGGDQGDLVGLPVSVPADRFGGLAEGETAIYGADGSRVHIKADGSIDVLAQTRLTATVGGGAQIEVTPEAIKTTVGGTSLIHTAGGWDFQGGSITHDGVPFDKTHIHDGVVPGGGTSGTPVG</sequence>
<evidence type="ECO:0000259" key="1">
    <source>
        <dbReference type="Pfam" id="PF06890"/>
    </source>
</evidence>
<dbReference type="InterPro" id="IPR053861">
    <property type="entry name" value="Phage_Mu_Gp45_N"/>
</dbReference>
<accession>A0ABU7ZSL9</accession>
<dbReference type="EMBL" id="JBAKBE010000011">
    <property type="protein sequence ID" value="MEH0098021.1"/>
    <property type="molecule type" value="Genomic_DNA"/>
</dbReference>
<organism evidence="2 3">
    <name type="scientific">Pannonibacter anstelovis</name>
    <dbReference type="NCBI Taxonomy" id="3121537"/>
    <lineage>
        <taxon>Bacteria</taxon>
        <taxon>Pseudomonadati</taxon>
        <taxon>Pseudomonadota</taxon>
        <taxon>Alphaproteobacteria</taxon>
        <taxon>Hyphomicrobiales</taxon>
        <taxon>Stappiaceae</taxon>
        <taxon>Pannonibacter</taxon>
    </lineage>
</organism>
<comment type="caution">
    <text evidence="2">The sequence shown here is derived from an EMBL/GenBank/DDBJ whole genome shotgun (WGS) entry which is preliminary data.</text>
</comment>
<gene>
    <name evidence="2" type="ORF">V6L76_17295</name>
</gene>
<protein>
    <submittedName>
        <fullName evidence="2">Phage baseplate assembly protein</fullName>
    </submittedName>
</protein>
<dbReference type="RefSeq" id="WP_334252425.1">
    <property type="nucleotide sequence ID" value="NZ_JBAKBE010000011.1"/>
</dbReference>
<proteinExistence type="predicted"/>
<keyword evidence="3" id="KW-1185">Reference proteome</keyword>
<evidence type="ECO:0000313" key="3">
    <source>
        <dbReference type="Proteomes" id="UP001380822"/>
    </source>
</evidence>
<dbReference type="Proteomes" id="UP001380822">
    <property type="component" value="Unassembled WGS sequence"/>
</dbReference>
<evidence type="ECO:0000313" key="2">
    <source>
        <dbReference type="EMBL" id="MEH0098021.1"/>
    </source>
</evidence>
<reference evidence="2 3" key="1">
    <citation type="submission" date="2024-02" db="EMBL/GenBank/DDBJ databases">
        <title>A new putative Pannonibacter species isolated from two cases of bloodstream infections in paediatric patients.</title>
        <authorList>
            <person name="Castellana S."/>
            <person name="De Laurentiis V."/>
            <person name="Grassi M."/>
            <person name="De Leonardis F."/>
            <person name="Mosca A."/>
            <person name="De Carlo C."/>
            <person name="Sparapano E."/>
            <person name="Ronga L."/>
            <person name="Santacroce L."/>
            <person name="Chironna M."/>
            <person name="De Robertis A."/>
            <person name="Bianco A."/>
            <person name="Del Sambro L."/>
            <person name="Capozzi L."/>
            <person name="Parisi A."/>
        </authorList>
    </citation>
    <scope>NUCLEOTIDE SEQUENCE [LARGE SCALE GENOMIC DNA]</scope>
    <source>
        <strain evidence="2 3">Pt2</strain>
    </source>
</reference>
<name>A0ABU7ZSL9_9HYPH</name>
<feature type="domain" description="Bacteriophage Mu Gp45 N-terminal" evidence="1">
    <location>
        <begin position="17"/>
        <end position="80"/>
    </location>
</feature>
<dbReference type="Pfam" id="PF06890">
    <property type="entry name" value="Phage_Mu_Gp45"/>
    <property type="match status" value="1"/>
</dbReference>